<reference evidence="3 4" key="1">
    <citation type="submission" date="2013-07" db="EMBL/GenBank/DDBJ databases">
        <authorList>
            <consortium name="DOE Joint Genome Institute"/>
            <person name="Reeve W."/>
            <person name="Huntemann M."/>
            <person name="Han J."/>
            <person name="Chen A."/>
            <person name="Kyrpides N."/>
            <person name="Mavromatis K."/>
            <person name="Markowitz V."/>
            <person name="Palaniappan K."/>
            <person name="Ivanova N."/>
            <person name="Schaumberg A."/>
            <person name="Pati A."/>
            <person name="Liolios K."/>
            <person name="Nordberg H.P."/>
            <person name="Cantor M.N."/>
            <person name="Hua S.X."/>
            <person name="Woyke T."/>
        </authorList>
    </citation>
    <scope>NUCLEOTIDE SEQUENCE [LARGE SCALE GENOMIC DNA]</scope>
    <source>
        <strain evidence="3 4">DSM 43889</strain>
    </source>
</reference>
<accession>A0ABT1JIF6</accession>
<comment type="caution">
    <text evidence="3">The sequence shown here is derived from an EMBL/GenBank/DDBJ whole genome shotgun (WGS) entry which is preliminary data.</text>
</comment>
<name>A0ABT1JIF6_ACTCY</name>
<reference evidence="3 4" key="2">
    <citation type="submission" date="2022-06" db="EMBL/GenBank/DDBJ databases">
        <title>Genomic Encyclopedia of Type Strains, Phase I: the one thousand microbial genomes (KMG-I) project.</title>
        <authorList>
            <person name="Kyrpides N."/>
        </authorList>
    </citation>
    <scope>NUCLEOTIDE SEQUENCE [LARGE SCALE GENOMIC DNA]</scope>
    <source>
        <strain evidence="3 4">DSM 43889</strain>
    </source>
</reference>
<organism evidence="3 4">
    <name type="scientific">Actinoalloteichus caeruleus DSM 43889</name>
    <dbReference type="NCBI Taxonomy" id="1120930"/>
    <lineage>
        <taxon>Bacteria</taxon>
        <taxon>Bacillati</taxon>
        <taxon>Actinomycetota</taxon>
        <taxon>Actinomycetes</taxon>
        <taxon>Pseudonocardiales</taxon>
        <taxon>Pseudonocardiaceae</taxon>
        <taxon>Actinoalloteichus</taxon>
        <taxon>Actinoalloteichus cyanogriseus</taxon>
    </lineage>
</organism>
<sequence length="263" mass="28055">MWSSRQDVLRLFRIALRRPPWHLALALLISAWTLAWIVGHYLVGDGWSPLRVPEAALAGLGADLGGVSSAVRGWLAEDSRAPLLRTLGWLAGVAWAATTRRAQFSALLGWVAVMVSAEGLGYHAAVHRAVLGMLLFMTVLYLAALPFRRAVVDRTARLLPPDVLSAGSLAAALAAVVPLLLPAAVLRRVLRPYLTLPPRLRSADLPPVVPTPRPPAEEPIPVDPSPPVTANEGFVRPRDPGSGEIVAVFPDGAAEGAPHSPDR</sequence>
<evidence type="ECO:0000313" key="3">
    <source>
        <dbReference type="EMBL" id="MCP2331994.1"/>
    </source>
</evidence>
<protein>
    <submittedName>
        <fullName evidence="3">Uncharacterized protein</fullName>
    </submittedName>
</protein>
<dbReference type="RefSeq" id="WP_051313244.1">
    <property type="nucleotide sequence ID" value="NZ_AUBJ02000001.1"/>
</dbReference>
<gene>
    <name evidence="3" type="ORF">G443_002264</name>
</gene>
<evidence type="ECO:0000256" key="2">
    <source>
        <dbReference type="SAM" id="Phobius"/>
    </source>
</evidence>
<feature type="transmembrane region" description="Helical" evidence="2">
    <location>
        <begin position="167"/>
        <end position="186"/>
    </location>
</feature>
<feature type="transmembrane region" description="Helical" evidence="2">
    <location>
        <begin position="129"/>
        <end position="147"/>
    </location>
</feature>
<keyword evidence="2" id="KW-0472">Membrane</keyword>
<feature type="transmembrane region" description="Helical" evidence="2">
    <location>
        <begin position="55"/>
        <end position="75"/>
    </location>
</feature>
<feature type="transmembrane region" description="Helical" evidence="2">
    <location>
        <begin position="21"/>
        <end position="43"/>
    </location>
</feature>
<keyword evidence="2" id="KW-1133">Transmembrane helix</keyword>
<feature type="compositionally biased region" description="Pro residues" evidence="1">
    <location>
        <begin position="207"/>
        <end position="227"/>
    </location>
</feature>
<dbReference type="Proteomes" id="UP000791080">
    <property type="component" value="Unassembled WGS sequence"/>
</dbReference>
<feature type="transmembrane region" description="Helical" evidence="2">
    <location>
        <begin position="104"/>
        <end position="122"/>
    </location>
</feature>
<dbReference type="EMBL" id="AUBJ02000001">
    <property type="protein sequence ID" value="MCP2331994.1"/>
    <property type="molecule type" value="Genomic_DNA"/>
</dbReference>
<evidence type="ECO:0000313" key="4">
    <source>
        <dbReference type="Proteomes" id="UP000791080"/>
    </source>
</evidence>
<proteinExistence type="predicted"/>
<evidence type="ECO:0000256" key="1">
    <source>
        <dbReference type="SAM" id="MobiDB-lite"/>
    </source>
</evidence>
<keyword evidence="4" id="KW-1185">Reference proteome</keyword>
<feature type="region of interest" description="Disordered" evidence="1">
    <location>
        <begin position="204"/>
        <end position="238"/>
    </location>
</feature>
<keyword evidence="2" id="KW-0812">Transmembrane</keyword>